<dbReference type="PANTHER" id="PTHR33744">
    <property type="entry name" value="CARBOHYDRATE DIACID REGULATOR"/>
    <property type="match status" value="1"/>
</dbReference>
<reference evidence="3 4" key="1">
    <citation type="submission" date="2018-11" db="EMBL/GenBank/DDBJ databases">
        <authorList>
            <person name="Li F."/>
        </authorList>
    </citation>
    <scope>NUCLEOTIDE SEQUENCE [LARGE SCALE GENOMIC DNA]</scope>
    <source>
        <strain evidence="3 4">Gsoil 097</strain>
    </source>
</reference>
<evidence type="ECO:0000259" key="2">
    <source>
        <dbReference type="Pfam" id="PF25906"/>
    </source>
</evidence>
<dbReference type="Gene3D" id="1.10.10.2840">
    <property type="entry name" value="PucR C-terminal helix-turn-helix domain"/>
    <property type="match status" value="1"/>
</dbReference>
<dbReference type="Proteomes" id="UP000267128">
    <property type="component" value="Unassembled WGS sequence"/>
</dbReference>
<comment type="caution">
    <text evidence="3">The sequence shown here is derived from an EMBL/GenBank/DDBJ whole genome shotgun (WGS) entry which is preliminary data.</text>
</comment>
<dbReference type="Pfam" id="PF25906">
    <property type="entry name" value="PucR-like_N"/>
    <property type="match status" value="1"/>
</dbReference>
<organism evidence="3 4">
    <name type="scientific">Nocardioides marmoriginsengisoli</name>
    <dbReference type="NCBI Taxonomy" id="661483"/>
    <lineage>
        <taxon>Bacteria</taxon>
        <taxon>Bacillati</taxon>
        <taxon>Actinomycetota</taxon>
        <taxon>Actinomycetes</taxon>
        <taxon>Propionibacteriales</taxon>
        <taxon>Nocardioidaceae</taxon>
        <taxon>Nocardioides</taxon>
    </lineage>
</organism>
<evidence type="ECO:0000313" key="3">
    <source>
        <dbReference type="EMBL" id="RNL60636.1"/>
    </source>
</evidence>
<evidence type="ECO:0000259" key="1">
    <source>
        <dbReference type="Pfam" id="PF13556"/>
    </source>
</evidence>
<dbReference type="InterPro" id="IPR042070">
    <property type="entry name" value="PucR_C-HTH_sf"/>
</dbReference>
<dbReference type="Pfam" id="PF13556">
    <property type="entry name" value="HTH_30"/>
    <property type="match status" value="1"/>
</dbReference>
<dbReference type="InterPro" id="IPR025736">
    <property type="entry name" value="PucR_C-HTH_dom"/>
</dbReference>
<dbReference type="InterPro" id="IPR058663">
    <property type="entry name" value="PucR-like_N"/>
</dbReference>
<keyword evidence="4" id="KW-1185">Reference proteome</keyword>
<evidence type="ECO:0000313" key="4">
    <source>
        <dbReference type="Proteomes" id="UP000267128"/>
    </source>
</evidence>
<gene>
    <name evidence="3" type="ORF">EFK50_20190</name>
</gene>
<proteinExistence type="predicted"/>
<dbReference type="AlphaFoldDB" id="A0A3N0CC41"/>
<feature type="domain" description="PucR C-terminal helix-turn-helix" evidence="1">
    <location>
        <begin position="334"/>
        <end position="390"/>
    </location>
</feature>
<name>A0A3N0CC41_9ACTN</name>
<sequence>MADHLAREQMALRLPAAIATQMRHDMEGVSEQVIAAVISEVPSYRDPFRGRMGRNIEVAVKVALDGFLDLASRREGIDAGEQVEAVLEAAYALGRGEARSGRSMDALAQAYRVGARVAWREMSSAAVNNGLAATMLARLAELVFAYIDELSDASVSGHADELATSGRLRQRRLDRLTTRLIEGASESELAAAAERADWEPPASLTAVVLPESKVRSVRGLLDPRTLFLADDASTVDLASGSVVLLVPAAAGRSRTVLLRVLADATAVVGPARPWTQARSSYLRVAQAHQLGLTGDTDLHLARVVLNADTDALADLRARVLAPLDAVSATSRTKLTETLNAWLLHQGRRDDIAGALFVHPQTVRYRMGQLRDLYGDRLTDPEFVRDATIALGESAVATSA</sequence>
<dbReference type="PANTHER" id="PTHR33744:SF1">
    <property type="entry name" value="DNA-BINDING TRANSCRIPTIONAL ACTIVATOR ADER"/>
    <property type="match status" value="1"/>
</dbReference>
<dbReference type="RefSeq" id="WP_123229389.1">
    <property type="nucleotide sequence ID" value="NZ_RJSE01000009.1"/>
</dbReference>
<feature type="domain" description="PucR-like N-terminal" evidence="2">
    <location>
        <begin position="13"/>
        <end position="178"/>
    </location>
</feature>
<dbReference type="OrthoDB" id="5243741at2"/>
<dbReference type="EMBL" id="RJSE01000009">
    <property type="protein sequence ID" value="RNL60636.1"/>
    <property type="molecule type" value="Genomic_DNA"/>
</dbReference>
<dbReference type="InterPro" id="IPR051448">
    <property type="entry name" value="CdaR-like_regulators"/>
</dbReference>
<protein>
    <submittedName>
        <fullName evidence="3">PucR family transcriptional regulator</fullName>
    </submittedName>
</protein>
<accession>A0A3N0CC41</accession>